<dbReference type="Proteomes" id="UP000318453">
    <property type="component" value="Chromosome"/>
</dbReference>
<dbReference type="RefSeq" id="WP_146295486.1">
    <property type="nucleotide sequence ID" value="NZ_CP042326.1"/>
</dbReference>
<reference evidence="2" key="1">
    <citation type="submission" date="2019-08" db="EMBL/GenBank/DDBJ databases">
        <title>Carotenoids and Carotenoid Binding Proteins in the Halophilic Cyanobacterium Euhalothece sp. ZM00.</title>
        <authorList>
            <person name="Cho S.M."/>
            <person name="Song J.Y."/>
            <person name="Park Y.-I."/>
        </authorList>
    </citation>
    <scope>NUCLEOTIDE SEQUENCE [LARGE SCALE GENOMIC DNA]</scope>
    <source>
        <strain evidence="2">Z-M001</strain>
    </source>
</reference>
<evidence type="ECO:0000313" key="3">
    <source>
        <dbReference type="Proteomes" id="UP000318453"/>
    </source>
</evidence>
<dbReference type="AlphaFoldDB" id="A0A5B8NNX1"/>
<accession>A0A5B8NNX1</accession>
<name>A0A5B8NNX1_9CHRO</name>
<feature type="transmembrane region" description="Helical" evidence="1">
    <location>
        <begin position="95"/>
        <end position="127"/>
    </location>
</feature>
<gene>
    <name evidence="2" type="ORF">FRE64_08005</name>
</gene>
<keyword evidence="1" id="KW-1133">Transmembrane helix</keyword>
<dbReference type="EMBL" id="CP042326">
    <property type="protein sequence ID" value="QDZ39890.1"/>
    <property type="molecule type" value="Genomic_DNA"/>
</dbReference>
<keyword evidence="3" id="KW-1185">Reference proteome</keyword>
<keyword evidence="1" id="KW-0472">Membrane</keyword>
<protein>
    <submittedName>
        <fullName evidence="2">Uncharacterized protein</fullName>
    </submittedName>
</protein>
<evidence type="ECO:0000313" key="2">
    <source>
        <dbReference type="EMBL" id="QDZ39890.1"/>
    </source>
</evidence>
<organism evidence="2 3">
    <name type="scientific">Euhalothece natronophila Z-M001</name>
    <dbReference type="NCBI Taxonomy" id="522448"/>
    <lineage>
        <taxon>Bacteria</taxon>
        <taxon>Bacillati</taxon>
        <taxon>Cyanobacteriota</taxon>
        <taxon>Cyanophyceae</taxon>
        <taxon>Oscillatoriophycideae</taxon>
        <taxon>Chroococcales</taxon>
        <taxon>Halothecacae</taxon>
        <taxon>Halothece cluster</taxon>
        <taxon>Euhalothece</taxon>
    </lineage>
</organism>
<proteinExistence type="predicted"/>
<sequence>MMTNNSNNSKNDQEIFSEYYRLINSIIDKSFEFFEFEREKTELLNHEKTELLNQTKPSLSDEKNSISSQIDEVDVQIRETESKIENLNVGKTFRIIGIVAVAVLVTGLFQSLWATIILTGFFIVIVWHN</sequence>
<dbReference type="KEGG" id="enn:FRE64_08005"/>
<evidence type="ECO:0000256" key="1">
    <source>
        <dbReference type="SAM" id="Phobius"/>
    </source>
</evidence>
<keyword evidence="1" id="KW-0812">Transmembrane</keyword>